<proteinExistence type="predicted"/>
<name>A0A978UNH5_ZIZJJ</name>
<accession>A0A978UNH5</accession>
<evidence type="ECO:0000256" key="1">
    <source>
        <dbReference type="SAM" id="Phobius"/>
    </source>
</evidence>
<keyword evidence="1" id="KW-1133">Transmembrane helix</keyword>
<evidence type="ECO:0000313" key="3">
    <source>
        <dbReference type="Proteomes" id="UP000813462"/>
    </source>
</evidence>
<dbReference type="Proteomes" id="UP000813462">
    <property type="component" value="Unassembled WGS sequence"/>
</dbReference>
<gene>
    <name evidence="2" type="ORF">FEM48_Zijuj10G0128700</name>
</gene>
<reference evidence="2" key="1">
    <citation type="journal article" date="2021" name="Front. Plant Sci.">
        <title>Chromosome-Scale Genome Assembly for Chinese Sour Jujube and Insights Into Its Genome Evolution and Domestication Signature.</title>
        <authorList>
            <person name="Shen L.-Y."/>
            <person name="Luo H."/>
            <person name="Wang X.-L."/>
            <person name="Wang X.-M."/>
            <person name="Qiu X.-J."/>
            <person name="Liu H."/>
            <person name="Zhou S.-S."/>
            <person name="Jia K.-H."/>
            <person name="Nie S."/>
            <person name="Bao Y.-T."/>
            <person name="Zhang R.-G."/>
            <person name="Yun Q.-Z."/>
            <person name="Chai Y.-H."/>
            <person name="Lu J.-Y."/>
            <person name="Li Y."/>
            <person name="Zhao S.-W."/>
            <person name="Mao J.-F."/>
            <person name="Jia S.-G."/>
            <person name="Mao Y.-M."/>
        </authorList>
    </citation>
    <scope>NUCLEOTIDE SEQUENCE</scope>
    <source>
        <strain evidence="2">AT0</strain>
        <tissue evidence="2">Leaf</tissue>
    </source>
</reference>
<dbReference type="InterPro" id="IPR053258">
    <property type="entry name" value="Ca-permeable_cation_channel"/>
</dbReference>
<organism evidence="2 3">
    <name type="scientific">Ziziphus jujuba var. spinosa</name>
    <dbReference type="NCBI Taxonomy" id="714518"/>
    <lineage>
        <taxon>Eukaryota</taxon>
        <taxon>Viridiplantae</taxon>
        <taxon>Streptophyta</taxon>
        <taxon>Embryophyta</taxon>
        <taxon>Tracheophyta</taxon>
        <taxon>Spermatophyta</taxon>
        <taxon>Magnoliopsida</taxon>
        <taxon>eudicotyledons</taxon>
        <taxon>Gunneridae</taxon>
        <taxon>Pentapetalae</taxon>
        <taxon>rosids</taxon>
        <taxon>fabids</taxon>
        <taxon>Rosales</taxon>
        <taxon>Rhamnaceae</taxon>
        <taxon>Paliureae</taxon>
        <taxon>Ziziphus</taxon>
    </lineage>
</organism>
<protein>
    <submittedName>
        <fullName evidence="2">Uncharacterized protein</fullName>
    </submittedName>
</protein>
<evidence type="ECO:0000313" key="2">
    <source>
        <dbReference type="EMBL" id="KAH7516377.1"/>
    </source>
</evidence>
<keyword evidence="1" id="KW-0472">Membrane</keyword>
<comment type="caution">
    <text evidence="2">The sequence shown here is derived from an EMBL/GenBank/DDBJ whole genome shotgun (WGS) entry which is preliminary data.</text>
</comment>
<sequence length="139" mass="15669">MAQSGASFARQFKNDDPVLNMVDEKILKRGRNRPIPATADIELPQSQDPSNTGIMSKTKLFSGCFALNMLVLILFPPFGWFILALCTAYFAKVIYKSLYDLLKQLSFREVIQVFLTWARGMYGHNHPGSNGEDNNRPPV</sequence>
<dbReference type="PANTHER" id="PTHR34115">
    <property type="entry name" value="PROTEIN, PUTATIVE-RELATED"/>
    <property type="match status" value="1"/>
</dbReference>
<dbReference type="EMBL" id="JAEACU010000010">
    <property type="protein sequence ID" value="KAH7516377.1"/>
    <property type="molecule type" value="Genomic_DNA"/>
</dbReference>
<keyword evidence="1" id="KW-0812">Transmembrane</keyword>
<feature type="transmembrane region" description="Helical" evidence="1">
    <location>
        <begin position="65"/>
        <end position="91"/>
    </location>
</feature>
<dbReference type="AlphaFoldDB" id="A0A978UNH5"/>
<dbReference type="PANTHER" id="PTHR34115:SF13">
    <property type="entry name" value="RPB1A"/>
    <property type="match status" value="1"/>
</dbReference>